<reference evidence="2" key="1">
    <citation type="submission" date="2025-08" db="UniProtKB">
        <authorList>
            <consortium name="RefSeq"/>
        </authorList>
    </citation>
    <scope>IDENTIFICATION</scope>
    <source>
        <tissue evidence="2">Muscle</tissue>
    </source>
</reference>
<evidence type="ECO:0000313" key="2">
    <source>
        <dbReference type="RefSeq" id="XP_022242948.1"/>
    </source>
</evidence>
<dbReference type="RefSeq" id="XP_022242948.1">
    <property type="nucleotide sequence ID" value="XM_022387240.1"/>
</dbReference>
<keyword evidence="1" id="KW-1185">Reference proteome</keyword>
<dbReference type="Proteomes" id="UP000694941">
    <property type="component" value="Unplaced"/>
</dbReference>
<accession>A0ABM1SH43</accession>
<name>A0ABM1SH43_LIMPO</name>
<sequence length="109" mass="12234">MPGSIPKGKELTFSERVQLIHKSEGKTHRTLAQEYKIGRTQVGCIPKGKAPVQELWLYTDQNHHLRVVLHDAVPQHSNVWPSNLDQGPGHCQSPEPVCLQGIRRFAVPV</sequence>
<evidence type="ECO:0000313" key="1">
    <source>
        <dbReference type="Proteomes" id="UP000694941"/>
    </source>
</evidence>
<gene>
    <name evidence="2" type="primary">LOC111086012</name>
</gene>
<dbReference type="GeneID" id="111086012"/>
<proteinExistence type="predicted"/>
<protein>
    <submittedName>
        <fullName evidence="2">Uncharacterized protein LOC111086012</fullName>
    </submittedName>
</protein>
<organism evidence="1 2">
    <name type="scientific">Limulus polyphemus</name>
    <name type="common">Atlantic horseshoe crab</name>
    <dbReference type="NCBI Taxonomy" id="6850"/>
    <lineage>
        <taxon>Eukaryota</taxon>
        <taxon>Metazoa</taxon>
        <taxon>Ecdysozoa</taxon>
        <taxon>Arthropoda</taxon>
        <taxon>Chelicerata</taxon>
        <taxon>Merostomata</taxon>
        <taxon>Xiphosura</taxon>
        <taxon>Limulidae</taxon>
        <taxon>Limulus</taxon>
    </lineage>
</organism>